<dbReference type="RefSeq" id="WP_092466025.1">
    <property type="nucleotide sequence ID" value="NZ_FNCZ01000001.1"/>
</dbReference>
<dbReference type="STRING" id="262004.SAMN04489796_101525"/>
<evidence type="ECO:0000256" key="1">
    <source>
        <dbReference type="SAM" id="SignalP"/>
    </source>
</evidence>
<dbReference type="Pfam" id="PF10988">
    <property type="entry name" value="DUF2807"/>
    <property type="match status" value="1"/>
</dbReference>
<sequence>MKKIGLVLALVCSLFINAQDGIEKQVGEFSTVKVFDLIHLKMMASDENKVIISGKNRNDVEVVNNNGKLKIRMNLRESYDGDDTVVLLYFIAVDEIDANEGAKVTVKETIKQYEIDLRVQEGAEITADLETTYANFRAVTGGIINTTGSSKNQDISIYTGGVFNGENFITEKTDVSINAAGEAYVHATETANARIKAGGNVYIYGKPKEVEERTILGGKIKRM</sequence>
<name>A0A1G7WXK9_9FLAO</name>
<feature type="domain" description="Putative auto-transporter adhesin head GIN" evidence="2">
    <location>
        <begin position="28"/>
        <end position="207"/>
    </location>
</feature>
<dbReference type="Proteomes" id="UP000199492">
    <property type="component" value="Unassembled WGS sequence"/>
</dbReference>
<evidence type="ECO:0000259" key="2">
    <source>
        <dbReference type="Pfam" id="PF10988"/>
    </source>
</evidence>
<dbReference type="OrthoDB" id="704821at2"/>
<accession>A0A1G7WXK9</accession>
<keyword evidence="4" id="KW-1185">Reference proteome</keyword>
<dbReference type="EMBL" id="FNCZ01000001">
    <property type="protein sequence ID" value="SDG76663.1"/>
    <property type="molecule type" value="Genomic_DNA"/>
</dbReference>
<gene>
    <name evidence="3" type="ORF">SAMN04489796_101525</name>
</gene>
<dbReference type="Gene3D" id="2.160.20.120">
    <property type="match status" value="1"/>
</dbReference>
<evidence type="ECO:0000313" key="3">
    <source>
        <dbReference type="EMBL" id="SDG76663.1"/>
    </source>
</evidence>
<dbReference type="AlphaFoldDB" id="A0A1G7WXK9"/>
<protein>
    <submittedName>
        <fullName evidence="3">Putative auto-transporter adhesin, head GIN domain</fullName>
    </submittedName>
</protein>
<dbReference type="InterPro" id="IPR021255">
    <property type="entry name" value="DUF2807"/>
</dbReference>
<proteinExistence type="predicted"/>
<feature type="chain" id="PRO_5011489473" evidence="1">
    <location>
        <begin position="19"/>
        <end position="223"/>
    </location>
</feature>
<keyword evidence="1" id="KW-0732">Signal</keyword>
<feature type="signal peptide" evidence="1">
    <location>
        <begin position="1"/>
        <end position="18"/>
    </location>
</feature>
<organism evidence="3 4">
    <name type="scientific">Winogradskyella thalassocola</name>
    <dbReference type="NCBI Taxonomy" id="262004"/>
    <lineage>
        <taxon>Bacteria</taxon>
        <taxon>Pseudomonadati</taxon>
        <taxon>Bacteroidota</taxon>
        <taxon>Flavobacteriia</taxon>
        <taxon>Flavobacteriales</taxon>
        <taxon>Flavobacteriaceae</taxon>
        <taxon>Winogradskyella</taxon>
    </lineage>
</organism>
<evidence type="ECO:0000313" key="4">
    <source>
        <dbReference type="Proteomes" id="UP000199492"/>
    </source>
</evidence>
<reference evidence="4" key="1">
    <citation type="submission" date="2016-10" db="EMBL/GenBank/DDBJ databases">
        <authorList>
            <person name="Varghese N."/>
            <person name="Submissions S."/>
        </authorList>
    </citation>
    <scope>NUCLEOTIDE SEQUENCE [LARGE SCALE GENOMIC DNA]</scope>
    <source>
        <strain evidence="4">DSM 15363</strain>
    </source>
</reference>